<dbReference type="Gene3D" id="3.50.50.60">
    <property type="entry name" value="FAD/NAD(P)-binding domain"/>
    <property type="match status" value="2"/>
</dbReference>
<accession>A0A9W9W7U7</accession>
<keyword evidence="2" id="KW-0560">Oxidoreductase</keyword>
<comment type="caution">
    <text evidence="3">The sequence shown here is derived from an EMBL/GenBank/DDBJ whole genome shotgun (WGS) entry which is preliminary data.</text>
</comment>
<keyword evidence="4" id="KW-1185">Reference proteome</keyword>
<dbReference type="GO" id="GO:0004497">
    <property type="term" value="F:monooxygenase activity"/>
    <property type="evidence" value="ECO:0007669"/>
    <property type="project" value="UniProtKB-KW"/>
</dbReference>
<evidence type="ECO:0000313" key="4">
    <source>
        <dbReference type="Proteomes" id="UP001147747"/>
    </source>
</evidence>
<sequence length="476" mass="53099">MEEYDVIIIGAGISGINAAYRVQTELPSSRYVVLDAREEIGGTWSFFNYPGLRSDSDLYTFGFPWKPWKAGKLIATAPLIMEYLQEAVSETGIDQHIRFKHQIAAADWSTKEQKWRLSATNSKGDTVYLQSKFIIMGTGYYDYDKVLPAPIPEIENFAGSVIHPQFWPKDFDYSQKNIIIIGSGATAITLLPTLAKKAAHVTMLQRSPSYILKVENTPSKLGFLPQSLAIQLTRLFLICVPAIFYYFCRFFPDRSRNMLQNAVRKQLPKTVPIDPHFTPRYKPWDQRICFTPDGDFFEPIRDGKADVATGTIRQVVEDGIILDSGEKLKADVIVTATGLKMKALGGVRISVDSEKIEVGDKYAWNNAMVQDVPNLVFVVGYVNASWTLGADTTARLFCRLFKYMQAQGHRSAVAGGVDAKTIGYRPLLALTSTYVVQGGSELPKCGNSGPWLPRVHYLVDLYKAVMGDITNGLIFA</sequence>
<evidence type="ECO:0000256" key="1">
    <source>
        <dbReference type="ARBA" id="ARBA00001974"/>
    </source>
</evidence>
<dbReference type="GeneID" id="81365496"/>
<dbReference type="RefSeq" id="XP_056492311.1">
    <property type="nucleotide sequence ID" value="XM_056626516.1"/>
</dbReference>
<organism evidence="3 4">
    <name type="scientific">Penicillium cosmopolitanum</name>
    <dbReference type="NCBI Taxonomy" id="1131564"/>
    <lineage>
        <taxon>Eukaryota</taxon>
        <taxon>Fungi</taxon>
        <taxon>Dikarya</taxon>
        <taxon>Ascomycota</taxon>
        <taxon>Pezizomycotina</taxon>
        <taxon>Eurotiomycetes</taxon>
        <taxon>Eurotiomycetidae</taxon>
        <taxon>Eurotiales</taxon>
        <taxon>Aspergillaceae</taxon>
        <taxon>Penicillium</taxon>
    </lineage>
</organism>
<dbReference type="PANTHER" id="PTHR43872:SF1">
    <property type="entry name" value="MONOOXYGENASE, PUTATIVE (AFU_ORTHOLOGUE AFUA_8G02570)-RELATED"/>
    <property type="match status" value="1"/>
</dbReference>
<evidence type="ECO:0000313" key="3">
    <source>
        <dbReference type="EMBL" id="KAJ5407996.1"/>
    </source>
</evidence>
<proteinExistence type="predicted"/>
<evidence type="ECO:0000256" key="2">
    <source>
        <dbReference type="ARBA" id="ARBA00023033"/>
    </source>
</evidence>
<name>A0A9W9W7U7_9EURO</name>
<dbReference type="InterPro" id="IPR036188">
    <property type="entry name" value="FAD/NAD-bd_sf"/>
</dbReference>
<dbReference type="AlphaFoldDB" id="A0A9W9W7U7"/>
<evidence type="ECO:0008006" key="5">
    <source>
        <dbReference type="Google" id="ProtNLM"/>
    </source>
</evidence>
<dbReference type="PANTHER" id="PTHR43872">
    <property type="entry name" value="MONOOXYGENASE, PUTATIVE (AFU_ORTHOLOGUE AFUA_8G02570)-RELATED"/>
    <property type="match status" value="1"/>
</dbReference>
<dbReference type="EMBL" id="JAPZBU010000004">
    <property type="protein sequence ID" value="KAJ5407996.1"/>
    <property type="molecule type" value="Genomic_DNA"/>
</dbReference>
<reference evidence="3" key="2">
    <citation type="journal article" date="2023" name="IMA Fungus">
        <title>Comparative genomic study of the Penicillium genus elucidates a diverse pangenome and 15 lateral gene transfer events.</title>
        <authorList>
            <person name="Petersen C."/>
            <person name="Sorensen T."/>
            <person name="Nielsen M.R."/>
            <person name="Sondergaard T.E."/>
            <person name="Sorensen J.L."/>
            <person name="Fitzpatrick D.A."/>
            <person name="Frisvad J.C."/>
            <person name="Nielsen K.L."/>
        </authorList>
    </citation>
    <scope>NUCLEOTIDE SEQUENCE</scope>
    <source>
        <strain evidence="3">IBT 29677</strain>
    </source>
</reference>
<keyword evidence="2" id="KW-0503">Monooxygenase</keyword>
<dbReference type="Pfam" id="PF13738">
    <property type="entry name" value="Pyr_redox_3"/>
    <property type="match status" value="1"/>
</dbReference>
<dbReference type="InterPro" id="IPR051820">
    <property type="entry name" value="FAD-binding_MO"/>
</dbReference>
<dbReference type="Proteomes" id="UP001147747">
    <property type="component" value="Unassembled WGS sequence"/>
</dbReference>
<dbReference type="SUPFAM" id="SSF51905">
    <property type="entry name" value="FAD/NAD(P)-binding domain"/>
    <property type="match status" value="1"/>
</dbReference>
<reference evidence="3" key="1">
    <citation type="submission" date="2022-12" db="EMBL/GenBank/DDBJ databases">
        <authorList>
            <person name="Petersen C."/>
        </authorList>
    </citation>
    <scope>NUCLEOTIDE SEQUENCE</scope>
    <source>
        <strain evidence="3">IBT 29677</strain>
    </source>
</reference>
<gene>
    <name evidence="3" type="ORF">N7509_001879</name>
</gene>
<protein>
    <recommendedName>
        <fullName evidence="5">FAD/NAD(P)-binding domain-containing protein</fullName>
    </recommendedName>
</protein>
<dbReference type="OrthoDB" id="66881at2759"/>
<comment type="cofactor">
    <cofactor evidence="1">
        <name>FAD</name>
        <dbReference type="ChEBI" id="CHEBI:57692"/>
    </cofactor>
</comment>
<dbReference type="PRINTS" id="PR00411">
    <property type="entry name" value="PNDRDTASEI"/>
</dbReference>